<dbReference type="Gene3D" id="1.10.3820.10">
    <property type="entry name" value="Di-heme elbow motif domain"/>
    <property type="match status" value="1"/>
</dbReference>
<dbReference type="EMBL" id="CP053716">
    <property type="protein sequence ID" value="QKF06725.1"/>
    <property type="molecule type" value="Genomic_DNA"/>
</dbReference>
<evidence type="ECO:0000313" key="6">
    <source>
        <dbReference type="EMBL" id="QKF06725.1"/>
    </source>
</evidence>
<dbReference type="Proteomes" id="UP000503297">
    <property type="component" value="Chromosome"/>
</dbReference>
<dbReference type="SUPFAM" id="SSF48695">
    <property type="entry name" value="Multiheme cytochromes"/>
    <property type="match status" value="1"/>
</dbReference>
<dbReference type="GO" id="GO:0046872">
    <property type="term" value="F:metal ion binding"/>
    <property type="evidence" value="ECO:0007669"/>
    <property type="project" value="UniProtKB-KW"/>
</dbReference>
<evidence type="ECO:0000256" key="3">
    <source>
        <dbReference type="ARBA" id="ARBA00022723"/>
    </source>
</evidence>
<proteinExistence type="predicted"/>
<keyword evidence="2" id="KW-0349">Heme</keyword>
<dbReference type="RefSeq" id="WP_172165072.1">
    <property type="nucleotide sequence ID" value="NZ_CP053716.1"/>
</dbReference>
<keyword evidence="7" id="KW-1185">Reference proteome</keyword>
<organism evidence="6 7">
    <name type="scientific">Berryella wangjianweii</name>
    <dbReference type="NCBI Taxonomy" id="2734634"/>
    <lineage>
        <taxon>Bacteria</taxon>
        <taxon>Bacillati</taxon>
        <taxon>Actinomycetota</taxon>
        <taxon>Coriobacteriia</taxon>
        <taxon>Eggerthellales</taxon>
        <taxon>Eggerthellaceae</taxon>
        <taxon>Berryella</taxon>
    </lineage>
</organism>
<evidence type="ECO:0000256" key="2">
    <source>
        <dbReference type="ARBA" id="ARBA00022617"/>
    </source>
</evidence>
<dbReference type="KEGG" id="bwa:HLV38_00265"/>
<keyword evidence="6" id="KW-0675">Receptor</keyword>
<name>A0A6M8IVV3_9ACTN</name>
<evidence type="ECO:0000313" key="7">
    <source>
        <dbReference type="Proteomes" id="UP000503297"/>
    </source>
</evidence>
<keyword evidence="5" id="KW-0408">Iron</keyword>
<protein>
    <submittedName>
        <fullName evidence="6">Histamine H3 receptor</fullName>
    </submittedName>
</protein>
<sequence length="221" mass="23381">MTTGRTSEGGAPAAPPKGKRRAARRWGVLAGVAALIAVAAIGFNAWHATPQFCNAICHTPMDPYVEGYVAGSNAVMAAHRDADVACLDCHVPTIKEQVNEATSWATGAYETDGQGMLVGQGISFDYRKCAKSGCHDFEKITASTADWGGQKGVNPHFNHQFYGGDDSGAQVAGSMGAYAMDCSYCHSSHGTSQMWCNGCHDFAVPEGWTNPGKMRSEGAKR</sequence>
<keyword evidence="4" id="KW-0249">Electron transport</keyword>
<dbReference type="InterPro" id="IPR038266">
    <property type="entry name" value="NapC/NirT_cytc_sf"/>
</dbReference>
<evidence type="ECO:0000256" key="5">
    <source>
        <dbReference type="ARBA" id="ARBA00023004"/>
    </source>
</evidence>
<gene>
    <name evidence="6" type="ORF">HLV38_00265</name>
</gene>
<reference evidence="7" key="1">
    <citation type="submission" date="2020-05" db="EMBL/GenBank/DDBJ databases">
        <title>Novel species in genus Nocardioides.</title>
        <authorList>
            <person name="Zhang G."/>
        </authorList>
    </citation>
    <scope>NUCLEOTIDE SEQUENCE [LARGE SCALE GENOMIC DNA]</scope>
    <source>
        <strain evidence="7">zg-1050</strain>
    </source>
</reference>
<keyword evidence="3" id="KW-0479">Metal-binding</keyword>
<keyword evidence="1" id="KW-0813">Transport</keyword>
<evidence type="ECO:0000256" key="4">
    <source>
        <dbReference type="ARBA" id="ARBA00022982"/>
    </source>
</evidence>
<dbReference type="AlphaFoldDB" id="A0A6M8IVV3"/>
<accession>A0A6M8IVV3</accession>
<evidence type="ECO:0000256" key="1">
    <source>
        <dbReference type="ARBA" id="ARBA00022448"/>
    </source>
</evidence>
<dbReference type="InterPro" id="IPR036280">
    <property type="entry name" value="Multihaem_cyt_sf"/>
</dbReference>